<sequence length="85" mass="9779">MSGADLYVIDYLLHGKPRSFVIRTKNMNNAEAWQWASCDAGIAPIPRPGRPPLKRFSKPMAERFGVTEVQWRESVPLVWEEDHVK</sequence>
<evidence type="ECO:0000313" key="2">
    <source>
        <dbReference type="Proteomes" id="UP000284207"/>
    </source>
</evidence>
<gene>
    <name evidence="1" type="ORF">BK674_18650</name>
</gene>
<evidence type="ECO:0000313" key="1">
    <source>
        <dbReference type="EMBL" id="RON99457.1"/>
    </source>
</evidence>
<reference evidence="1 2" key="1">
    <citation type="submission" date="2016-10" db="EMBL/GenBank/DDBJ databases">
        <title>Comparative genome analysis of multiple Pseudomonas spp. focuses on biocontrol and plant growth promoting traits.</title>
        <authorList>
            <person name="Tao X.-Y."/>
            <person name="Taylor C.G."/>
        </authorList>
    </citation>
    <scope>NUCLEOTIDE SEQUENCE [LARGE SCALE GENOMIC DNA]</scope>
    <source>
        <strain evidence="1 2">36B3</strain>
    </source>
</reference>
<dbReference type="RefSeq" id="WP_042606839.1">
    <property type="nucleotide sequence ID" value="NZ_BSCP01000002.1"/>
</dbReference>
<dbReference type="InterPro" id="IPR046685">
    <property type="entry name" value="DUF6555"/>
</dbReference>
<accession>A0A423NMF7</accession>
<dbReference type="EMBL" id="MOCA01000006">
    <property type="protein sequence ID" value="RON99457.1"/>
    <property type="molecule type" value="Genomic_DNA"/>
</dbReference>
<dbReference type="AlphaFoldDB" id="A0A423NMF7"/>
<name>A0A423NMF7_9PSED</name>
<dbReference type="GeneID" id="89626526"/>
<dbReference type="Pfam" id="PF20192">
    <property type="entry name" value="DUF6555"/>
    <property type="match status" value="1"/>
</dbReference>
<proteinExistence type="predicted"/>
<comment type="caution">
    <text evidence="1">The sequence shown here is derived from an EMBL/GenBank/DDBJ whole genome shotgun (WGS) entry which is preliminary data.</text>
</comment>
<organism evidence="1 2">
    <name type="scientific">Pseudomonas moraviensis</name>
    <dbReference type="NCBI Taxonomy" id="321662"/>
    <lineage>
        <taxon>Bacteria</taxon>
        <taxon>Pseudomonadati</taxon>
        <taxon>Pseudomonadota</taxon>
        <taxon>Gammaproteobacteria</taxon>
        <taxon>Pseudomonadales</taxon>
        <taxon>Pseudomonadaceae</taxon>
        <taxon>Pseudomonas</taxon>
    </lineage>
</organism>
<dbReference type="Proteomes" id="UP000284207">
    <property type="component" value="Unassembled WGS sequence"/>
</dbReference>
<protein>
    <submittedName>
        <fullName evidence="1">Uncharacterized protein</fullName>
    </submittedName>
</protein>